<gene>
    <name evidence="1" type="ORF">ECRASSUSDP1_LOCUS16610</name>
</gene>
<sequence>MCIFSNNLSVILVNIHEIMAFCPKILVLAIKLYRPLYLDFKDLIHKFEIELIKALCSTNNKVMETFQVVDFEKLSKTCYFKVEQLPVMVLKYILLSDNRELQLVALKTLRKICEQRDIKNKYIKPCFKKIPKLFSLFTEYINFDGVNESTIIQDIPEEEIEIHQIYESIDSVFISDQALIELLSNHSDLFEDLIDIKNAKSSFGQIITNKSSNLDNITKVTNIIEMKMQESHLKSFEKRSKTRAKDLEAQHQIQKQTLTYVEQVENKYEEVFRDAMVEFADLLE</sequence>
<name>A0AAD2D0B5_EUPCR</name>
<evidence type="ECO:0000313" key="2">
    <source>
        <dbReference type="Proteomes" id="UP001295684"/>
    </source>
</evidence>
<reference evidence="1" key="1">
    <citation type="submission" date="2023-07" db="EMBL/GenBank/DDBJ databases">
        <authorList>
            <consortium name="AG Swart"/>
            <person name="Singh M."/>
            <person name="Singh A."/>
            <person name="Seah K."/>
            <person name="Emmerich C."/>
        </authorList>
    </citation>
    <scope>NUCLEOTIDE SEQUENCE</scope>
    <source>
        <strain evidence="1">DP1</strain>
    </source>
</reference>
<protein>
    <submittedName>
        <fullName evidence="1">Uncharacterized protein</fullName>
    </submittedName>
</protein>
<keyword evidence="2" id="KW-1185">Reference proteome</keyword>
<proteinExistence type="predicted"/>
<accession>A0AAD2D0B5</accession>
<dbReference type="AlphaFoldDB" id="A0AAD2D0B5"/>
<dbReference type="Proteomes" id="UP001295684">
    <property type="component" value="Unassembled WGS sequence"/>
</dbReference>
<comment type="caution">
    <text evidence="1">The sequence shown here is derived from an EMBL/GenBank/DDBJ whole genome shotgun (WGS) entry which is preliminary data.</text>
</comment>
<evidence type="ECO:0000313" key="1">
    <source>
        <dbReference type="EMBL" id="CAI2375248.1"/>
    </source>
</evidence>
<dbReference type="EMBL" id="CAMPGE010016713">
    <property type="protein sequence ID" value="CAI2375248.1"/>
    <property type="molecule type" value="Genomic_DNA"/>
</dbReference>
<organism evidence="1 2">
    <name type="scientific">Euplotes crassus</name>
    <dbReference type="NCBI Taxonomy" id="5936"/>
    <lineage>
        <taxon>Eukaryota</taxon>
        <taxon>Sar</taxon>
        <taxon>Alveolata</taxon>
        <taxon>Ciliophora</taxon>
        <taxon>Intramacronucleata</taxon>
        <taxon>Spirotrichea</taxon>
        <taxon>Hypotrichia</taxon>
        <taxon>Euplotida</taxon>
        <taxon>Euplotidae</taxon>
        <taxon>Moneuplotes</taxon>
    </lineage>
</organism>